<feature type="region of interest" description="Disordered" evidence="3">
    <location>
        <begin position="524"/>
        <end position="553"/>
    </location>
</feature>
<dbReference type="GO" id="GO:0043565">
    <property type="term" value="F:sequence-specific DNA binding"/>
    <property type="evidence" value="ECO:0007669"/>
    <property type="project" value="InterPro"/>
</dbReference>
<dbReference type="Pfam" id="PF00320">
    <property type="entry name" value="GATA"/>
    <property type="match status" value="1"/>
</dbReference>
<dbReference type="PANTHER" id="PTHR47341:SF1">
    <property type="entry name" value="GATA-TYPE ZINC FINGER PROTEIN 1"/>
    <property type="match status" value="1"/>
</dbReference>
<dbReference type="GO" id="GO:0006357">
    <property type="term" value="P:regulation of transcription by RNA polymerase II"/>
    <property type="evidence" value="ECO:0007669"/>
    <property type="project" value="TreeGrafter"/>
</dbReference>
<dbReference type="GO" id="GO:0008270">
    <property type="term" value="F:zinc ion binding"/>
    <property type="evidence" value="ECO:0007669"/>
    <property type="project" value="UniProtKB-KW"/>
</dbReference>
<dbReference type="InterPro" id="IPR053116">
    <property type="entry name" value="GATA-type_Znf_Regulator"/>
</dbReference>
<keyword evidence="6" id="KW-1185">Reference proteome</keyword>
<reference evidence="5" key="2">
    <citation type="submission" date="2025-09" db="UniProtKB">
        <authorList>
            <consortium name="Ensembl"/>
        </authorList>
    </citation>
    <scope>IDENTIFICATION</scope>
</reference>
<dbReference type="InterPro" id="IPR000679">
    <property type="entry name" value="Znf_GATA"/>
</dbReference>
<feature type="compositionally biased region" description="Basic residues" evidence="3">
    <location>
        <begin position="525"/>
        <end position="536"/>
    </location>
</feature>
<dbReference type="CDD" id="cd00202">
    <property type="entry name" value="ZnF_GATA"/>
    <property type="match status" value="1"/>
</dbReference>
<dbReference type="PROSITE" id="PS50114">
    <property type="entry name" value="GATA_ZN_FINGER_2"/>
    <property type="match status" value="1"/>
</dbReference>
<dbReference type="SUPFAM" id="SSF57716">
    <property type="entry name" value="Glucocorticoid receptor-like (DNA-binding domain)"/>
    <property type="match status" value="1"/>
</dbReference>
<dbReference type="GO" id="GO:0007283">
    <property type="term" value="P:spermatogenesis"/>
    <property type="evidence" value="ECO:0007669"/>
    <property type="project" value="TreeGrafter"/>
</dbReference>
<reference evidence="5" key="1">
    <citation type="submission" date="2025-08" db="UniProtKB">
        <authorList>
            <consortium name="Ensembl"/>
        </authorList>
    </citation>
    <scope>IDENTIFICATION</scope>
</reference>
<evidence type="ECO:0000256" key="2">
    <source>
        <dbReference type="PROSITE-ProRule" id="PRU00094"/>
    </source>
</evidence>
<dbReference type="AlphaFoldDB" id="A0A8C5CB08"/>
<accession>A0A8C5CB08</accession>
<dbReference type="PANTHER" id="PTHR47341">
    <property type="entry name" value="GATA-TYPE ZINC FINGER PROTEIN 1"/>
    <property type="match status" value="1"/>
</dbReference>
<dbReference type="SMART" id="SM00401">
    <property type="entry name" value="ZnF_GATA"/>
    <property type="match status" value="1"/>
</dbReference>
<proteinExistence type="predicted"/>
<feature type="compositionally biased region" description="Low complexity" evidence="3">
    <location>
        <begin position="34"/>
        <end position="43"/>
    </location>
</feature>
<evidence type="ECO:0000256" key="1">
    <source>
        <dbReference type="ARBA" id="ARBA00023242"/>
    </source>
</evidence>
<feature type="compositionally biased region" description="Polar residues" evidence="3">
    <location>
        <begin position="22"/>
        <end position="33"/>
    </location>
</feature>
<evidence type="ECO:0000313" key="6">
    <source>
        <dbReference type="Proteomes" id="UP000694546"/>
    </source>
</evidence>
<evidence type="ECO:0000313" key="5">
    <source>
        <dbReference type="Ensembl" id="ENSGMOP00000058049.1"/>
    </source>
</evidence>
<name>A0A8C5CB08_GADMO</name>
<keyword evidence="2" id="KW-0862">Zinc</keyword>
<keyword evidence="2" id="KW-0863">Zinc-finger</keyword>
<feature type="region of interest" description="Disordered" evidence="3">
    <location>
        <begin position="286"/>
        <end position="312"/>
    </location>
</feature>
<feature type="domain" description="GATA-type" evidence="4">
    <location>
        <begin position="557"/>
        <end position="592"/>
    </location>
</feature>
<gene>
    <name evidence="5" type="primary">zglp1</name>
</gene>
<sequence>MCRLSCSSKVIERSGDQKHKTNMSTTVDLQSVSTQNNNKTNDTTDPEDQSATQPIILQFLQEASKLAAPSHRNLGGSTFDPVTSDRKDAHPSNNCLDAYPQHSWAQTFSYDGEENSGMYMITTHIGPDLQGSNPWEVMSLINLQCEKLLHHRGQGESDCTSSSFSSTYSNSIAYPSPSESDASLRGQGILECSSHADVQHEDLLFFTSRGGESSCDTPPMDCDLGESSSESLDKFPLQLCTTNANMSILTETQPYDGRPLPVDENNSLHPQPAHKASMEVKLSVATGSEGDMSGSEERSAELGPRSGTSEAWPQTHLSLTTDDACGYMAEQPAYESDKVVCLGHKYFNAVDLLTTDTTVALDVKSNLLLTFDPLDNAGTCTSMPKPPVWAVLRNEELSQNKSQTIGKTPVTECIKYHLDQNAKQPSITQQSYFTWTRDSESTDPQQCITSSKAAEDFHTPAGSQKCTSMASVCRANTRRKQPHPNRSADATDPDFQGVMFRMQGELDHSRGQCRLLVFSKYRISSSHRRKPRRRTRPSQSSLRSSSSEEDLDLSTSSSKSKECASCCTKKTPMWRDAEDGTPLCNACGIRYKKYRVRCVNCWHIPRKEGNTHSRCLKCGNSVLQTSALHKHHAC</sequence>
<dbReference type="GO" id="GO:0048599">
    <property type="term" value="P:oocyte development"/>
    <property type="evidence" value="ECO:0007669"/>
    <property type="project" value="TreeGrafter"/>
</dbReference>
<dbReference type="InterPro" id="IPR013088">
    <property type="entry name" value="Znf_NHR/GATA"/>
</dbReference>
<feature type="region of interest" description="Disordered" evidence="3">
    <location>
        <begin position="474"/>
        <end position="495"/>
    </location>
</feature>
<dbReference type="Proteomes" id="UP000694546">
    <property type="component" value="Chromosome 3"/>
</dbReference>
<dbReference type="GO" id="GO:0005634">
    <property type="term" value="C:nucleus"/>
    <property type="evidence" value="ECO:0007669"/>
    <property type="project" value="TreeGrafter"/>
</dbReference>
<feature type="compositionally biased region" description="Basic and acidic residues" evidence="3">
    <location>
        <begin position="10"/>
        <end position="19"/>
    </location>
</feature>
<dbReference type="Ensembl" id="ENSGMOT00000050185.1">
    <property type="protein sequence ID" value="ENSGMOP00000058049.1"/>
    <property type="gene ID" value="ENSGMOG00000029319.1"/>
</dbReference>
<dbReference type="GeneTree" id="ENSGT00470000042444"/>
<evidence type="ECO:0000259" key="4">
    <source>
        <dbReference type="PROSITE" id="PS50114"/>
    </source>
</evidence>
<organism evidence="5 6">
    <name type="scientific">Gadus morhua</name>
    <name type="common">Atlantic cod</name>
    <dbReference type="NCBI Taxonomy" id="8049"/>
    <lineage>
        <taxon>Eukaryota</taxon>
        <taxon>Metazoa</taxon>
        <taxon>Chordata</taxon>
        <taxon>Craniata</taxon>
        <taxon>Vertebrata</taxon>
        <taxon>Euteleostomi</taxon>
        <taxon>Actinopterygii</taxon>
        <taxon>Neopterygii</taxon>
        <taxon>Teleostei</taxon>
        <taxon>Neoteleostei</taxon>
        <taxon>Acanthomorphata</taxon>
        <taxon>Zeiogadaria</taxon>
        <taxon>Gadariae</taxon>
        <taxon>Gadiformes</taxon>
        <taxon>Gadoidei</taxon>
        <taxon>Gadidae</taxon>
        <taxon>Gadus</taxon>
    </lineage>
</organism>
<keyword evidence="1" id="KW-0539">Nucleus</keyword>
<keyword evidence="2" id="KW-0479">Metal-binding</keyword>
<evidence type="ECO:0000256" key="3">
    <source>
        <dbReference type="SAM" id="MobiDB-lite"/>
    </source>
</evidence>
<dbReference type="Gene3D" id="3.30.50.10">
    <property type="entry name" value="Erythroid Transcription Factor GATA-1, subunit A"/>
    <property type="match status" value="1"/>
</dbReference>
<feature type="region of interest" description="Disordered" evidence="3">
    <location>
        <begin position="1"/>
        <end position="50"/>
    </location>
</feature>
<protein>
    <recommendedName>
        <fullName evidence="4">GATA-type domain-containing protein</fullName>
    </recommendedName>
</protein>